<organism evidence="4 5">
    <name type="scientific">Rhizoctonia solani</name>
    <dbReference type="NCBI Taxonomy" id="456999"/>
    <lineage>
        <taxon>Eukaryota</taxon>
        <taxon>Fungi</taxon>
        <taxon>Dikarya</taxon>
        <taxon>Basidiomycota</taxon>
        <taxon>Agaricomycotina</taxon>
        <taxon>Agaricomycetes</taxon>
        <taxon>Cantharellales</taxon>
        <taxon>Ceratobasidiaceae</taxon>
        <taxon>Rhizoctonia</taxon>
    </lineage>
</organism>
<dbReference type="InterPro" id="IPR051122">
    <property type="entry name" value="SDR_DHRS6-like"/>
</dbReference>
<dbReference type="CDD" id="cd05233">
    <property type="entry name" value="SDR_c"/>
    <property type="match status" value="1"/>
</dbReference>
<name>A0A8H3CA97_9AGAM</name>
<evidence type="ECO:0000256" key="1">
    <source>
        <dbReference type="ARBA" id="ARBA00006484"/>
    </source>
</evidence>
<dbReference type="InterPro" id="IPR002347">
    <property type="entry name" value="SDR_fam"/>
</dbReference>
<reference evidence="4" key="1">
    <citation type="submission" date="2021-01" db="EMBL/GenBank/DDBJ databases">
        <authorList>
            <person name="Kaushik A."/>
        </authorList>
    </citation>
    <scope>NUCLEOTIDE SEQUENCE</scope>
    <source>
        <strain evidence="4">AG1-1C</strain>
    </source>
</reference>
<dbReference type="InterPro" id="IPR036291">
    <property type="entry name" value="NAD(P)-bd_dom_sf"/>
</dbReference>
<evidence type="ECO:0008006" key="6">
    <source>
        <dbReference type="Google" id="ProtNLM"/>
    </source>
</evidence>
<gene>
    <name evidence="4" type="ORF">RDB_LOCUS184122</name>
</gene>
<dbReference type="Pfam" id="PF00106">
    <property type="entry name" value="adh_short"/>
    <property type="match status" value="1"/>
</dbReference>
<dbReference type="Proteomes" id="UP000663846">
    <property type="component" value="Unassembled WGS sequence"/>
</dbReference>
<evidence type="ECO:0000256" key="2">
    <source>
        <dbReference type="ARBA" id="ARBA00022857"/>
    </source>
</evidence>
<dbReference type="GO" id="GO:0016491">
    <property type="term" value="F:oxidoreductase activity"/>
    <property type="evidence" value="ECO:0007669"/>
    <property type="project" value="UniProtKB-KW"/>
</dbReference>
<dbReference type="Gene3D" id="3.40.50.720">
    <property type="entry name" value="NAD(P)-binding Rossmann-like Domain"/>
    <property type="match status" value="2"/>
</dbReference>
<protein>
    <recommendedName>
        <fullName evidence="6">NAD(P)-binding protein</fullName>
    </recommendedName>
</protein>
<accession>A0A8H3CA97</accession>
<sequence>MSNSANLLRGKKVLVIGGSSGIGRSVAAAALSNGASIVIASSSQERVDLAVEQLKQVSNTSVKGESFDIQDFNALKSFLSREGPFDHLAITAGRLGLNNFPNEEVDEAAKIQNTAQHIYKNQLINAGGSIVLTSGTGVVRPQPGWTMMIGPGGAIESSTRGLAIDVKPIRVNTIAPGLVDTEHFDKLPDEIRKGAFKVHQEKLLVGHVGNADEVAEAYIFAMKSSTIHSIGQRCELIPFKMNLGFEGVHVLVTGASGGIGFSITKLFLEHGARVTAQYNTKPGPLDDAKMSSDRLHVVQSDVRHEEAVKDLFLAAGEAWRQEAQVLILNHGVFTSEDIDLVDMDLSQWNQCLSVNLTGSFLVARQFLRHLRNPRAGYEPDLAKVAIVIIGSTSDYAATKFALQTGFLSTLKHEIVKIAPNGRVNSVAPGWADSGGLSLFDHND</sequence>
<keyword evidence="2" id="KW-0521">NADP</keyword>
<comment type="similarity">
    <text evidence="1">Belongs to the short-chain dehydrogenases/reductases (SDR) family.</text>
</comment>
<dbReference type="SUPFAM" id="SSF51735">
    <property type="entry name" value="NAD(P)-binding Rossmann-fold domains"/>
    <property type="match status" value="2"/>
</dbReference>
<keyword evidence="3" id="KW-0560">Oxidoreductase</keyword>
<proteinExistence type="inferred from homology"/>
<dbReference type="InterPro" id="IPR057571">
    <property type="entry name" value="SDR_PhqE-like"/>
</dbReference>
<evidence type="ECO:0000313" key="5">
    <source>
        <dbReference type="Proteomes" id="UP000663846"/>
    </source>
</evidence>
<dbReference type="AlphaFoldDB" id="A0A8H3CA97"/>
<evidence type="ECO:0000256" key="3">
    <source>
        <dbReference type="ARBA" id="ARBA00023002"/>
    </source>
</evidence>
<dbReference type="PANTHER" id="PTHR43477">
    <property type="entry name" value="DIHYDROANTICAPSIN 7-DEHYDROGENASE"/>
    <property type="match status" value="1"/>
</dbReference>
<dbReference type="PRINTS" id="PR00081">
    <property type="entry name" value="GDHRDH"/>
</dbReference>
<dbReference type="PANTHER" id="PTHR43477:SF1">
    <property type="entry name" value="DIHYDROANTICAPSIN 7-DEHYDROGENASE"/>
    <property type="match status" value="1"/>
</dbReference>
<comment type="caution">
    <text evidence="4">The sequence shown here is derived from an EMBL/GenBank/DDBJ whole genome shotgun (WGS) entry which is preliminary data.</text>
</comment>
<evidence type="ECO:0000313" key="4">
    <source>
        <dbReference type="EMBL" id="CAE6475632.1"/>
    </source>
</evidence>
<dbReference type="Pfam" id="PF23441">
    <property type="entry name" value="SDR"/>
    <property type="match status" value="1"/>
</dbReference>
<dbReference type="EMBL" id="CAJMWS010001217">
    <property type="protein sequence ID" value="CAE6475632.1"/>
    <property type="molecule type" value="Genomic_DNA"/>
</dbReference>